<keyword evidence="9" id="KW-0812">Transmembrane</keyword>
<keyword evidence="4" id="KW-0808">Transferase</keyword>
<dbReference type="InterPro" id="IPR025828">
    <property type="entry name" value="Put_sensor_dom"/>
</dbReference>
<feature type="transmembrane region" description="Helical" evidence="9">
    <location>
        <begin position="46"/>
        <end position="64"/>
    </location>
</feature>
<keyword evidence="8" id="KW-0902">Two-component regulatory system</keyword>
<dbReference type="GO" id="GO:0005524">
    <property type="term" value="F:ATP binding"/>
    <property type="evidence" value="ECO:0007669"/>
    <property type="project" value="UniProtKB-KW"/>
</dbReference>
<dbReference type="EMBL" id="JADPRT010000007">
    <property type="protein sequence ID" value="MBF9070071.1"/>
    <property type="molecule type" value="Genomic_DNA"/>
</dbReference>
<evidence type="ECO:0000256" key="8">
    <source>
        <dbReference type="ARBA" id="ARBA00023012"/>
    </source>
</evidence>
<feature type="transmembrane region" description="Helical" evidence="9">
    <location>
        <begin position="152"/>
        <end position="173"/>
    </location>
</feature>
<evidence type="ECO:0000256" key="3">
    <source>
        <dbReference type="ARBA" id="ARBA00022553"/>
    </source>
</evidence>
<dbReference type="SUPFAM" id="SSF55874">
    <property type="entry name" value="ATPase domain of HSP90 chaperone/DNA topoisomerase II/histidine kinase"/>
    <property type="match status" value="1"/>
</dbReference>
<dbReference type="Proteomes" id="UP000657385">
    <property type="component" value="Unassembled WGS sequence"/>
</dbReference>
<dbReference type="SMART" id="SM00387">
    <property type="entry name" value="HATPase_c"/>
    <property type="match status" value="1"/>
</dbReference>
<evidence type="ECO:0000256" key="2">
    <source>
        <dbReference type="ARBA" id="ARBA00012438"/>
    </source>
</evidence>
<protein>
    <recommendedName>
        <fullName evidence="2">histidine kinase</fullName>
        <ecNumber evidence="2">2.7.13.3</ecNumber>
    </recommendedName>
</protein>
<keyword evidence="6" id="KW-0418">Kinase</keyword>
<dbReference type="AlphaFoldDB" id="A0A931FFP0"/>
<evidence type="ECO:0000313" key="11">
    <source>
        <dbReference type="EMBL" id="MBF9070071.1"/>
    </source>
</evidence>
<dbReference type="CDD" id="cd16917">
    <property type="entry name" value="HATPase_UhpB-NarQ-NarX-like"/>
    <property type="match status" value="1"/>
</dbReference>
<dbReference type="GO" id="GO:0000155">
    <property type="term" value="F:phosphorelay sensor kinase activity"/>
    <property type="evidence" value="ECO:0007669"/>
    <property type="project" value="InterPro"/>
</dbReference>
<evidence type="ECO:0000256" key="9">
    <source>
        <dbReference type="SAM" id="Phobius"/>
    </source>
</evidence>
<accession>A0A931FFP0</accession>
<evidence type="ECO:0000259" key="10">
    <source>
        <dbReference type="SMART" id="SM00387"/>
    </source>
</evidence>
<comment type="catalytic activity">
    <reaction evidence="1">
        <text>ATP + protein L-histidine = ADP + protein N-phospho-L-histidine.</text>
        <dbReference type="EC" id="2.7.13.3"/>
    </reaction>
</comment>
<dbReference type="Pfam" id="PF13796">
    <property type="entry name" value="Sensor"/>
    <property type="match status" value="1"/>
</dbReference>
<keyword evidence="7" id="KW-0067">ATP-binding</keyword>
<dbReference type="Gene3D" id="3.30.565.10">
    <property type="entry name" value="Histidine kinase-like ATPase, C-terminal domain"/>
    <property type="match status" value="1"/>
</dbReference>
<keyword evidence="3" id="KW-0597">Phosphoprotein</keyword>
<comment type="caution">
    <text evidence="11">The sequence shown here is derived from an EMBL/GenBank/DDBJ whole genome shotgun (WGS) entry which is preliminary data.</text>
</comment>
<gene>
    <name evidence="11" type="ORF">I2501_18775</name>
</gene>
<keyword evidence="9" id="KW-0472">Membrane</keyword>
<sequence length="415" mass="43754">MIWGFSWATGGGGRAAGAVLLLPGVLTVAAVTCYKGGPPGGHHGVVWAAVLLLPLGVLSSRWVASEHRRLVARWSGTPIASPYREFPDGASPVEQWRGRLVGWLGDPASWRDLAWVVLSAALVLAGGVVLVAAPLLLNHLGPNGRFTDKPVLLFGVELWLSPLLVLWGAPVLLRLHDNAARALLGPSRQRELVQRVDHLSRTRADTIDHGATELRRIERDLHDGAQARLVALGMALNAAEQLFDTDPEAARAMLAEARSSSARALGELRDLVRGIHPPVLADRGLADAVEALAFDLPLPVEVSGGLPQRVPAAVESAAYFAVSELLANVTKHAEARRIWVEIGHTGEVLRISVTDDGRGGVDPSKGTGLRGVERRLAAFDGLLAVSSPVGGPTIASLEIPCALLSPKTSSSSGTA</sequence>
<dbReference type="InterPro" id="IPR050482">
    <property type="entry name" value="Sensor_HK_TwoCompSys"/>
</dbReference>
<dbReference type="Pfam" id="PF07730">
    <property type="entry name" value="HisKA_3"/>
    <property type="match status" value="1"/>
</dbReference>
<dbReference type="EC" id="2.7.13.3" evidence="2"/>
<dbReference type="PANTHER" id="PTHR24421:SF10">
    <property type="entry name" value="NITRATE_NITRITE SENSOR PROTEIN NARQ"/>
    <property type="match status" value="1"/>
</dbReference>
<dbReference type="GO" id="GO:0046983">
    <property type="term" value="F:protein dimerization activity"/>
    <property type="evidence" value="ECO:0007669"/>
    <property type="project" value="InterPro"/>
</dbReference>
<organism evidence="11 12">
    <name type="scientific">Streptacidiphilus fuscans</name>
    <dbReference type="NCBI Taxonomy" id="2789292"/>
    <lineage>
        <taxon>Bacteria</taxon>
        <taxon>Bacillati</taxon>
        <taxon>Actinomycetota</taxon>
        <taxon>Actinomycetes</taxon>
        <taxon>Kitasatosporales</taxon>
        <taxon>Streptomycetaceae</taxon>
        <taxon>Streptacidiphilus</taxon>
    </lineage>
</organism>
<dbReference type="InterPro" id="IPR003594">
    <property type="entry name" value="HATPase_dom"/>
</dbReference>
<evidence type="ECO:0000256" key="6">
    <source>
        <dbReference type="ARBA" id="ARBA00022777"/>
    </source>
</evidence>
<keyword evidence="12" id="KW-1185">Reference proteome</keyword>
<proteinExistence type="predicted"/>
<evidence type="ECO:0000256" key="1">
    <source>
        <dbReference type="ARBA" id="ARBA00000085"/>
    </source>
</evidence>
<keyword evidence="5" id="KW-0547">Nucleotide-binding</keyword>
<evidence type="ECO:0000313" key="12">
    <source>
        <dbReference type="Proteomes" id="UP000657385"/>
    </source>
</evidence>
<dbReference type="Pfam" id="PF02518">
    <property type="entry name" value="HATPase_c"/>
    <property type="match status" value="1"/>
</dbReference>
<dbReference type="PANTHER" id="PTHR24421">
    <property type="entry name" value="NITRATE/NITRITE SENSOR PROTEIN NARX-RELATED"/>
    <property type="match status" value="1"/>
</dbReference>
<dbReference type="InterPro" id="IPR011712">
    <property type="entry name" value="Sig_transdc_His_kin_sub3_dim/P"/>
</dbReference>
<dbReference type="Gene3D" id="1.20.5.1930">
    <property type="match status" value="1"/>
</dbReference>
<evidence type="ECO:0000256" key="4">
    <source>
        <dbReference type="ARBA" id="ARBA00022679"/>
    </source>
</evidence>
<evidence type="ECO:0000256" key="7">
    <source>
        <dbReference type="ARBA" id="ARBA00022840"/>
    </source>
</evidence>
<feature type="domain" description="Histidine kinase/HSP90-like ATPase" evidence="10">
    <location>
        <begin position="313"/>
        <end position="403"/>
    </location>
</feature>
<keyword evidence="9" id="KW-1133">Transmembrane helix</keyword>
<dbReference type="InterPro" id="IPR036890">
    <property type="entry name" value="HATPase_C_sf"/>
</dbReference>
<dbReference type="GO" id="GO:0016020">
    <property type="term" value="C:membrane"/>
    <property type="evidence" value="ECO:0007669"/>
    <property type="project" value="InterPro"/>
</dbReference>
<reference evidence="11" key="1">
    <citation type="submission" date="2020-11" db="EMBL/GenBank/DDBJ databases">
        <title>Isolation and identification of active actinomycetes.</title>
        <authorList>
            <person name="Yu B."/>
        </authorList>
    </citation>
    <scope>NUCLEOTIDE SEQUENCE</scope>
    <source>
        <strain evidence="11">NEAU-YB345</strain>
    </source>
</reference>
<feature type="transmembrane region" description="Helical" evidence="9">
    <location>
        <begin position="113"/>
        <end position="137"/>
    </location>
</feature>
<name>A0A931FFP0_9ACTN</name>
<evidence type="ECO:0000256" key="5">
    <source>
        <dbReference type="ARBA" id="ARBA00022741"/>
    </source>
</evidence>